<organism evidence="1 2">
    <name type="scientific">Cryobacterium breve</name>
    <dbReference type="NCBI Taxonomy" id="1259258"/>
    <lineage>
        <taxon>Bacteria</taxon>
        <taxon>Bacillati</taxon>
        <taxon>Actinomycetota</taxon>
        <taxon>Actinomycetes</taxon>
        <taxon>Micrococcales</taxon>
        <taxon>Microbacteriaceae</taxon>
        <taxon>Cryobacterium</taxon>
    </lineage>
</organism>
<gene>
    <name evidence="1" type="ORF">KIV56_11995</name>
</gene>
<dbReference type="Proteomes" id="UP001212421">
    <property type="component" value="Chromosome"/>
</dbReference>
<evidence type="ECO:0000313" key="2">
    <source>
        <dbReference type="Proteomes" id="UP001212421"/>
    </source>
</evidence>
<dbReference type="RefSeq" id="WP_281533710.1">
    <property type="nucleotide sequence ID" value="NZ_CP075584.1"/>
</dbReference>
<sequence length="56" mass="5686">MIDLAAAAAYPDVQVQGSYPITAAQWADGPHQYFCFVSRSSGDGITGSLAGPGPTA</sequence>
<proteinExistence type="predicted"/>
<dbReference type="EMBL" id="CP075584">
    <property type="protein sequence ID" value="WBM79187.1"/>
    <property type="molecule type" value="Genomic_DNA"/>
</dbReference>
<name>A0ABY7N9L2_9MICO</name>
<keyword evidence="2" id="KW-1185">Reference proteome</keyword>
<reference evidence="1 2" key="1">
    <citation type="submission" date="2021-05" db="EMBL/GenBank/DDBJ databases">
        <authorList>
            <person name="Kumar R."/>
            <person name="Kumar A."/>
            <person name="Mukhia S."/>
        </authorList>
    </citation>
    <scope>NUCLEOTIDE SEQUENCE [LARGE SCALE GENOMIC DNA]</scope>
    <source>
        <strain evidence="1 2">ERMR7:08</strain>
    </source>
</reference>
<protein>
    <submittedName>
        <fullName evidence="1">Uncharacterized protein</fullName>
    </submittedName>
</protein>
<evidence type="ECO:0000313" key="1">
    <source>
        <dbReference type="EMBL" id="WBM79187.1"/>
    </source>
</evidence>
<accession>A0ABY7N9L2</accession>